<dbReference type="SUPFAM" id="SSF51735">
    <property type="entry name" value="NAD(P)-binding Rossmann-fold domains"/>
    <property type="match status" value="1"/>
</dbReference>
<dbReference type="AlphaFoldDB" id="A0A5C4TEW8"/>
<dbReference type="Gene3D" id="3.40.50.720">
    <property type="entry name" value="NAD(P)-binding Rossmann-like Domain"/>
    <property type="match status" value="1"/>
</dbReference>
<dbReference type="PRINTS" id="PR00080">
    <property type="entry name" value="SDRFAMILY"/>
</dbReference>
<dbReference type="GO" id="GO:0030497">
    <property type="term" value="P:fatty acid elongation"/>
    <property type="evidence" value="ECO:0007669"/>
    <property type="project" value="TreeGrafter"/>
</dbReference>
<dbReference type="Proteomes" id="UP000307943">
    <property type="component" value="Unassembled WGS sequence"/>
</dbReference>
<evidence type="ECO:0000313" key="4">
    <source>
        <dbReference type="Proteomes" id="UP000307943"/>
    </source>
</evidence>
<dbReference type="InterPro" id="IPR036291">
    <property type="entry name" value="NAD(P)-bd_dom_sf"/>
</dbReference>
<dbReference type="Pfam" id="PF13561">
    <property type="entry name" value="adh_short_C2"/>
    <property type="match status" value="1"/>
</dbReference>
<dbReference type="RefSeq" id="WP_139600824.1">
    <property type="nucleotide sequence ID" value="NZ_VDCQ01000004.1"/>
</dbReference>
<dbReference type="PRINTS" id="PR00081">
    <property type="entry name" value="GDHRDH"/>
</dbReference>
<evidence type="ECO:0000256" key="1">
    <source>
        <dbReference type="ARBA" id="ARBA00006484"/>
    </source>
</evidence>
<gene>
    <name evidence="3" type="ORF">FE784_03925</name>
</gene>
<organism evidence="3 4">
    <name type="scientific">Paenibacillus hemerocallicola</name>
    <dbReference type="NCBI Taxonomy" id="1172614"/>
    <lineage>
        <taxon>Bacteria</taxon>
        <taxon>Bacillati</taxon>
        <taxon>Bacillota</taxon>
        <taxon>Bacilli</taxon>
        <taxon>Bacillales</taxon>
        <taxon>Paenibacillaceae</taxon>
        <taxon>Paenibacillus</taxon>
    </lineage>
</organism>
<dbReference type="PANTHER" id="PTHR42760:SF40">
    <property type="entry name" value="3-OXOACYL-[ACYL-CARRIER-PROTEIN] REDUCTASE, CHLOROPLASTIC"/>
    <property type="match status" value="1"/>
</dbReference>
<evidence type="ECO:0000256" key="2">
    <source>
        <dbReference type="ARBA" id="ARBA00023002"/>
    </source>
</evidence>
<sequence length="256" mass="26854">MYEKLFSLEGKHAVVTGGNGYLGAALARAMADFGADVAVADLEVREQGHDRISSIACDVSDTGSIRQMFKETADRLGGIDILINCATYGAGYGPLGTVERMSDDDWQKGLDGAAGTVFRCTREVIPYLERSGGGSIVNFGSMYGIVSPDPSIYGDSGANNPANYGAGKAAVIQFTRYCAAHLAGKGIRVNSVTPGPFPNPHIQQNEPFLELLGKKTMLGRAGKAEEIVGAVVFLASGASSYMTGSNIVVDGGWTAW</sequence>
<dbReference type="FunFam" id="3.40.50.720:FF:000084">
    <property type="entry name" value="Short-chain dehydrogenase reductase"/>
    <property type="match status" value="1"/>
</dbReference>
<proteinExistence type="inferred from homology"/>
<name>A0A5C4TEW8_9BACL</name>
<dbReference type="GO" id="GO:0008206">
    <property type="term" value="P:bile acid metabolic process"/>
    <property type="evidence" value="ECO:0007669"/>
    <property type="project" value="UniProtKB-ARBA"/>
</dbReference>
<accession>A0A5C4TEW8</accession>
<dbReference type="OrthoDB" id="9803333at2"/>
<comment type="caution">
    <text evidence="3">The sequence shown here is derived from an EMBL/GenBank/DDBJ whole genome shotgun (WGS) entry which is preliminary data.</text>
</comment>
<keyword evidence="2" id="KW-0560">Oxidoreductase</keyword>
<dbReference type="InterPro" id="IPR002347">
    <property type="entry name" value="SDR_fam"/>
</dbReference>
<dbReference type="PANTHER" id="PTHR42760">
    <property type="entry name" value="SHORT-CHAIN DEHYDROGENASES/REDUCTASES FAMILY MEMBER"/>
    <property type="match status" value="1"/>
</dbReference>
<comment type="similarity">
    <text evidence="1">Belongs to the short-chain dehydrogenases/reductases (SDR) family.</text>
</comment>
<reference evidence="3 4" key="1">
    <citation type="submission" date="2019-05" db="EMBL/GenBank/DDBJ databases">
        <title>We sequenced the genome of Paenibacillus hemerocallicola KCTC 33185 for further insight into its adaptation and study the phylogeny of Paenibacillus.</title>
        <authorList>
            <person name="Narsing Rao M.P."/>
        </authorList>
    </citation>
    <scope>NUCLEOTIDE SEQUENCE [LARGE SCALE GENOMIC DNA]</scope>
    <source>
        <strain evidence="3 4">KCTC 33185</strain>
    </source>
</reference>
<keyword evidence="4" id="KW-1185">Reference proteome</keyword>
<dbReference type="EMBL" id="VDCQ01000004">
    <property type="protein sequence ID" value="TNJ67538.1"/>
    <property type="molecule type" value="Genomic_DNA"/>
</dbReference>
<dbReference type="GO" id="GO:0016616">
    <property type="term" value="F:oxidoreductase activity, acting on the CH-OH group of donors, NAD or NADP as acceptor"/>
    <property type="evidence" value="ECO:0007669"/>
    <property type="project" value="TreeGrafter"/>
</dbReference>
<evidence type="ECO:0000313" key="3">
    <source>
        <dbReference type="EMBL" id="TNJ67538.1"/>
    </source>
</evidence>
<protein>
    <submittedName>
        <fullName evidence="3">SDR family oxidoreductase</fullName>
    </submittedName>
</protein>